<evidence type="ECO:0000256" key="2">
    <source>
        <dbReference type="ARBA" id="ARBA00022481"/>
    </source>
</evidence>
<dbReference type="SUPFAM" id="SSF75620">
    <property type="entry name" value="Release factor"/>
    <property type="match status" value="1"/>
</dbReference>
<feature type="domain" description="Prokaryotic-type class I peptide chain release factors" evidence="4">
    <location>
        <begin position="262"/>
        <end position="278"/>
    </location>
</feature>
<keyword evidence="3" id="KW-0648">Protein biosynthesis</keyword>
<evidence type="ECO:0000313" key="6">
    <source>
        <dbReference type="WBParaSite" id="Hba_06457"/>
    </source>
</evidence>
<dbReference type="PANTHER" id="PTHR43804:SF7">
    <property type="entry name" value="LD18447P"/>
    <property type="match status" value="1"/>
</dbReference>
<dbReference type="GO" id="GO:0005737">
    <property type="term" value="C:cytoplasm"/>
    <property type="evidence" value="ECO:0007669"/>
    <property type="project" value="UniProtKB-ARBA"/>
</dbReference>
<evidence type="ECO:0000256" key="3">
    <source>
        <dbReference type="ARBA" id="ARBA00022917"/>
    </source>
</evidence>
<dbReference type="Pfam" id="PF03462">
    <property type="entry name" value="PCRF"/>
    <property type="match status" value="1"/>
</dbReference>
<dbReference type="Gene3D" id="6.10.140.1950">
    <property type="match status" value="1"/>
</dbReference>
<accession>A0A1I7WMZ9</accession>
<protein>
    <submittedName>
        <fullName evidence="6">RF_PROK_I domain-containing protein</fullName>
    </submittedName>
</protein>
<sequence>MFRLSLRIASSSYRSILTGENANLFLRKVDGRLSQDIGEQPGELVSYWKGISLAAQKMNSIKKDIEQLDDIVAETSDSELRSLATEERNVADSSFNDALNELAKCIVPSTELDVMNKCQVEFTSGAGGQEAMLFAGELMEMYRRYSEWRGWRWDNLQIENSDIGGIRSAIIAVSGQNVYSALRFEAGIHRVQRIPITDKSRMHTSTVSVSVLPEPEEIYLPCYDFGDSLFDKDFDIWTMEWLVEILISVVVPTQSVKIETMRASGPGGQNVNKRSTAVRITHKETGTVVHCMDERFQHLNIQVIAFKRLAAILMQRKVDGMSEKFNFNRKLQVGSKARAEKIRTYNFQHDRVSDHRINLQIGNLEEFMKGQQALHRVVEKLSEVHMTDRLAHIVNNCVLE</sequence>
<dbReference type="Gene3D" id="3.30.160.20">
    <property type="match status" value="1"/>
</dbReference>
<dbReference type="Gene3D" id="3.30.70.1660">
    <property type="match status" value="2"/>
</dbReference>
<organism evidence="5 6">
    <name type="scientific">Heterorhabditis bacteriophora</name>
    <name type="common">Entomopathogenic nematode worm</name>
    <dbReference type="NCBI Taxonomy" id="37862"/>
    <lineage>
        <taxon>Eukaryota</taxon>
        <taxon>Metazoa</taxon>
        <taxon>Ecdysozoa</taxon>
        <taxon>Nematoda</taxon>
        <taxon>Chromadorea</taxon>
        <taxon>Rhabditida</taxon>
        <taxon>Rhabditina</taxon>
        <taxon>Rhabditomorpha</taxon>
        <taxon>Strongyloidea</taxon>
        <taxon>Heterorhabditidae</taxon>
        <taxon>Heterorhabditis</taxon>
    </lineage>
</organism>
<dbReference type="InterPro" id="IPR000352">
    <property type="entry name" value="Pep_chain_release_fac_I"/>
</dbReference>
<dbReference type="PROSITE" id="PS00745">
    <property type="entry name" value="RF_PROK_I"/>
    <property type="match status" value="1"/>
</dbReference>
<keyword evidence="2" id="KW-0488">Methylation</keyword>
<dbReference type="AlphaFoldDB" id="A0A1I7WMZ9"/>
<name>A0A1I7WMZ9_HETBA</name>
<reference evidence="6" key="1">
    <citation type="submission" date="2016-11" db="UniProtKB">
        <authorList>
            <consortium name="WormBaseParasite"/>
        </authorList>
    </citation>
    <scope>IDENTIFICATION</scope>
</reference>
<dbReference type="PANTHER" id="PTHR43804">
    <property type="entry name" value="LD18447P"/>
    <property type="match status" value="1"/>
</dbReference>
<dbReference type="SMART" id="SM00937">
    <property type="entry name" value="PCRF"/>
    <property type="match status" value="1"/>
</dbReference>
<dbReference type="Proteomes" id="UP000095283">
    <property type="component" value="Unplaced"/>
</dbReference>
<dbReference type="InterPro" id="IPR045853">
    <property type="entry name" value="Pep_chain_release_fac_I_sf"/>
</dbReference>
<dbReference type="GO" id="GO:0003747">
    <property type="term" value="F:translation release factor activity"/>
    <property type="evidence" value="ECO:0007669"/>
    <property type="project" value="InterPro"/>
</dbReference>
<dbReference type="InterPro" id="IPR005139">
    <property type="entry name" value="PCRF"/>
</dbReference>
<comment type="similarity">
    <text evidence="1">Belongs to the prokaryotic/mitochondrial release factor family.</text>
</comment>
<dbReference type="Pfam" id="PF00472">
    <property type="entry name" value="RF-1"/>
    <property type="match status" value="1"/>
</dbReference>
<dbReference type="InterPro" id="IPR050057">
    <property type="entry name" value="Prokaryotic/Mito_RF"/>
</dbReference>
<keyword evidence="5" id="KW-1185">Reference proteome</keyword>
<dbReference type="WBParaSite" id="Hba_06457">
    <property type="protein sequence ID" value="Hba_06457"/>
    <property type="gene ID" value="Hba_06457"/>
</dbReference>
<proteinExistence type="inferred from homology"/>
<evidence type="ECO:0000259" key="4">
    <source>
        <dbReference type="PROSITE" id="PS00745"/>
    </source>
</evidence>
<evidence type="ECO:0000313" key="5">
    <source>
        <dbReference type="Proteomes" id="UP000095283"/>
    </source>
</evidence>
<evidence type="ECO:0000256" key="1">
    <source>
        <dbReference type="ARBA" id="ARBA00010835"/>
    </source>
</evidence>